<accession>A0AAV6X7D3</accession>
<evidence type="ECO:0000256" key="8">
    <source>
        <dbReference type="SAM" id="SignalP"/>
    </source>
</evidence>
<protein>
    <submittedName>
        <fullName evidence="9">Uncharacterized protein</fullName>
    </submittedName>
</protein>
<keyword evidence="4" id="KW-0812">Transmembrane</keyword>
<dbReference type="GO" id="GO:0030001">
    <property type="term" value="P:metal ion transport"/>
    <property type="evidence" value="ECO:0007669"/>
    <property type="project" value="UniProtKB-ARBA"/>
</dbReference>
<evidence type="ECO:0000313" key="9">
    <source>
        <dbReference type="EMBL" id="KAG8376342.1"/>
    </source>
</evidence>
<evidence type="ECO:0000256" key="3">
    <source>
        <dbReference type="ARBA" id="ARBA00022448"/>
    </source>
</evidence>
<reference evidence="9" key="1">
    <citation type="submission" date="2019-10" db="EMBL/GenBank/DDBJ databases">
        <authorList>
            <person name="Zhang R."/>
            <person name="Pan Y."/>
            <person name="Wang J."/>
            <person name="Ma R."/>
            <person name="Yu S."/>
        </authorList>
    </citation>
    <scope>NUCLEOTIDE SEQUENCE</scope>
    <source>
        <strain evidence="9">LA-IB0</strain>
        <tissue evidence="9">Leaf</tissue>
    </source>
</reference>
<proteinExistence type="inferred from homology"/>
<feature type="chain" id="PRO_5043529456" evidence="8">
    <location>
        <begin position="21"/>
        <end position="106"/>
    </location>
</feature>
<keyword evidence="6" id="KW-0406">Ion transport</keyword>
<keyword evidence="5" id="KW-1133">Transmembrane helix</keyword>
<organism evidence="9 10">
    <name type="scientific">Buddleja alternifolia</name>
    <dbReference type="NCBI Taxonomy" id="168488"/>
    <lineage>
        <taxon>Eukaryota</taxon>
        <taxon>Viridiplantae</taxon>
        <taxon>Streptophyta</taxon>
        <taxon>Embryophyta</taxon>
        <taxon>Tracheophyta</taxon>
        <taxon>Spermatophyta</taxon>
        <taxon>Magnoliopsida</taxon>
        <taxon>eudicotyledons</taxon>
        <taxon>Gunneridae</taxon>
        <taxon>Pentapetalae</taxon>
        <taxon>asterids</taxon>
        <taxon>lamiids</taxon>
        <taxon>Lamiales</taxon>
        <taxon>Scrophulariaceae</taxon>
        <taxon>Buddlejeae</taxon>
        <taxon>Buddleja</taxon>
    </lineage>
</organism>
<comment type="caution">
    <text evidence="9">The sequence shown here is derived from an EMBL/GenBank/DDBJ whole genome shotgun (WGS) entry which is preliminary data.</text>
</comment>
<gene>
    <name evidence="9" type="ORF">BUALT_Bualt09G0053200</name>
</gene>
<evidence type="ECO:0000256" key="4">
    <source>
        <dbReference type="ARBA" id="ARBA00022692"/>
    </source>
</evidence>
<keyword evidence="7" id="KW-0472">Membrane</keyword>
<name>A0AAV6X7D3_9LAMI</name>
<evidence type="ECO:0000256" key="5">
    <source>
        <dbReference type="ARBA" id="ARBA00022989"/>
    </source>
</evidence>
<dbReference type="PANTHER" id="PTHR31064">
    <property type="entry name" value="POTASSIUM TRANSPORT PROTEIN DDB_G0292412-RELATED"/>
    <property type="match status" value="1"/>
</dbReference>
<dbReference type="GO" id="GO:0008324">
    <property type="term" value="F:monoatomic cation transmembrane transporter activity"/>
    <property type="evidence" value="ECO:0007669"/>
    <property type="project" value="InterPro"/>
</dbReference>
<evidence type="ECO:0000256" key="2">
    <source>
        <dbReference type="ARBA" id="ARBA00010864"/>
    </source>
</evidence>
<keyword evidence="10" id="KW-1185">Reference proteome</keyword>
<evidence type="ECO:0000256" key="1">
    <source>
        <dbReference type="ARBA" id="ARBA00004141"/>
    </source>
</evidence>
<dbReference type="InterPro" id="IPR003445">
    <property type="entry name" value="Cat_transpt"/>
</dbReference>
<comment type="similarity">
    <text evidence="2">Belongs to the TrkH potassium transport family. HKT (TC 2.A.38.3) subfamily.</text>
</comment>
<dbReference type="GO" id="GO:0005886">
    <property type="term" value="C:plasma membrane"/>
    <property type="evidence" value="ECO:0007669"/>
    <property type="project" value="TreeGrafter"/>
</dbReference>
<evidence type="ECO:0000313" key="10">
    <source>
        <dbReference type="Proteomes" id="UP000826271"/>
    </source>
</evidence>
<sequence length="106" mass="12134">MFTTILPCVIFIIFICITERKNLKQDPLNFNVFNIVVEVISAYGNVGFTAGYSCDRRVRPDPDCVNKWYGFSGKWSDEGKIVLIIVMFFGILKKFNMIGGQAWKLL</sequence>
<evidence type="ECO:0000256" key="7">
    <source>
        <dbReference type="ARBA" id="ARBA00023136"/>
    </source>
</evidence>
<keyword evidence="3" id="KW-0813">Transport</keyword>
<dbReference type="AlphaFoldDB" id="A0AAV6X7D3"/>
<dbReference type="EMBL" id="WHWC01000009">
    <property type="protein sequence ID" value="KAG8376342.1"/>
    <property type="molecule type" value="Genomic_DNA"/>
</dbReference>
<evidence type="ECO:0000256" key="6">
    <source>
        <dbReference type="ARBA" id="ARBA00023065"/>
    </source>
</evidence>
<dbReference type="InterPro" id="IPR051143">
    <property type="entry name" value="TrkH_K-transport"/>
</dbReference>
<dbReference type="Pfam" id="PF02386">
    <property type="entry name" value="TrkH"/>
    <property type="match status" value="1"/>
</dbReference>
<dbReference type="Proteomes" id="UP000826271">
    <property type="component" value="Unassembled WGS sequence"/>
</dbReference>
<feature type="signal peptide" evidence="8">
    <location>
        <begin position="1"/>
        <end position="20"/>
    </location>
</feature>
<keyword evidence="8" id="KW-0732">Signal</keyword>
<dbReference type="PANTHER" id="PTHR31064:SF38">
    <property type="entry name" value="CATION TRANSPORTER HKT1_4-RELATED"/>
    <property type="match status" value="1"/>
</dbReference>
<comment type="subcellular location">
    <subcellularLocation>
        <location evidence="1">Membrane</location>
        <topology evidence="1">Multi-pass membrane protein</topology>
    </subcellularLocation>
</comment>